<feature type="compositionally biased region" description="Polar residues" evidence="1">
    <location>
        <begin position="35"/>
        <end position="45"/>
    </location>
</feature>
<evidence type="ECO:0000256" key="1">
    <source>
        <dbReference type="SAM" id="MobiDB-lite"/>
    </source>
</evidence>
<gene>
    <name evidence="2" type="ORF">EIP91_000596</name>
</gene>
<evidence type="ECO:0000313" key="2">
    <source>
        <dbReference type="EMBL" id="TCD67083.1"/>
    </source>
</evidence>
<feature type="region of interest" description="Disordered" evidence="1">
    <location>
        <begin position="1"/>
        <end position="58"/>
    </location>
</feature>
<sequence length="233" mass="25197">MSSRIMRSQAVRAASRPARALAPSSARAFLPARTYATQPDPTKPTSDPAFDSASSKPPGGSGNTFLYILLGTGVAVGGWYYMNMDDGETAHRERKRHEEELKKKGQEALDAGKKTAQSAVREGQEGYDDAKASGKAKLDQARAEASSAAQRTESTLSSYKASAEQKLHDASSKAEQTYSDAKHKVDETTQSWGEWVGSWFGYGKQKADETKKEGAGKVAEGARKVEKEAEKRT</sequence>
<feature type="compositionally biased region" description="Basic and acidic residues" evidence="1">
    <location>
        <begin position="91"/>
        <end position="113"/>
    </location>
</feature>
<dbReference type="EMBL" id="RWJN01000111">
    <property type="protein sequence ID" value="TCD67083.1"/>
    <property type="molecule type" value="Genomic_DNA"/>
</dbReference>
<feature type="compositionally biased region" description="Low complexity" evidence="1">
    <location>
        <begin position="143"/>
        <end position="155"/>
    </location>
</feature>
<keyword evidence="3" id="KW-1185">Reference proteome</keyword>
<evidence type="ECO:0000313" key="3">
    <source>
        <dbReference type="Proteomes" id="UP000292702"/>
    </source>
</evidence>
<name>A0A4R0RJM9_9APHY</name>
<feature type="region of interest" description="Disordered" evidence="1">
    <location>
        <begin position="91"/>
        <end position="187"/>
    </location>
</feature>
<protein>
    <submittedName>
        <fullName evidence="2">Uncharacterized protein</fullName>
    </submittedName>
</protein>
<feature type="compositionally biased region" description="Low complexity" evidence="1">
    <location>
        <begin position="7"/>
        <end position="33"/>
    </location>
</feature>
<reference evidence="2 3" key="1">
    <citation type="submission" date="2018-11" db="EMBL/GenBank/DDBJ databases">
        <title>Genome assembly of Steccherinum ochraceum LE-BIN_3174, the white-rot fungus of the Steccherinaceae family (The Residual Polyporoid clade, Polyporales, Basidiomycota).</title>
        <authorList>
            <person name="Fedorova T.V."/>
            <person name="Glazunova O.A."/>
            <person name="Landesman E.O."/>
            <person name="Moiseenko K.V."/>
            <person name="Psurtseva N.V."/>
            <person name="Savinova O.S."/>
            <person name="Shakhova N.V."/>
            <person name="Tyazhelova T.V."/>
            <person name="Vasina D.V."/>
        </authorList>
    </citation>
    <scope>NUCLEOTIDE SEQUENCE [LARGE SCALE GENOMIC DNA]</scope>
    <source>
        <strain evidence="2 3">LE-BIN_3174</strain>
    </source>
</reference>
<dbReference type="OrthoDB" id="3266879at2759"/>
<organism evidence="2 3">
    <name type="scientific">Steccherinum ochraceum</name>
    <dbReference type="NCBI Taxonomy" id="92696"/>
    <lineage>
        <taxon>Eukaryota</taxon>
        <taxon>Fungi</taxon>
        <taxon>Dikarya</taxon>
        <taxon>Basidiomycota</taxon>
        <taxon>Agaricomycotina</taxon>
        <taxon>Agaricomycetes</taxon>
        <taxon>Polyporales</taxon>
        <taxon>Steccherinaceae</taxon>
        <taxon>Steccherinum</taxon>
    </lineage>
</organism>
<dbReference type="AlphaFoldDB" id="A0A4R0RJM9"/>
<proteinExistence type="predicted"/>
<dbReference type="Proteomes" id="UP000292702">
    <property type="component" value="Unassembled WGS sequence"/>
</dbReference>
<feature type="region of interest" description="Disordered" evidence="1">
    <location>
        <begin position="207"/>
        <end position="233"/>
    </location>
</feature>
<dbReference type="STRING" id="92696.A0A4R0RJM9"/>
<accession>A0A4R0RJM9</accession>
<feature type="compositionally biased region" description="Basic and acidic residues" evidence="1">
    <location>
        <begin position="122"/>
        <end position="142"/>
    </location>
</feature>
<comment type="caution">
    <text evidence="2">The sequence shown here is derived from an EMBL/GenBank/DDBJ whole genome shotgun (WGS) entry which is preliminary data.</text>
</comment>
<feature type="compositionally biased region" description="Basic and acidic residues" evidence="1">
    <location>
        <begin position="163"/>
        <end position="172"/>
    </location>
</feature>